<organism evidence="1">
    <name type="scientific">marine sediment metagenome</name>
    <dbReference type="NCBI Taxonomy" id="412755"/>
    <lineage>
        <taxon>unclassified sequences</taxon>
        <taxon>metagenomes</taxon>
        <taxon>ecological metagenomes</taxon>
    </lineage>
</organism>
<evidence type="ECO:0000313" key="1">
    <source>
        <dbReference type="EMBL" id="KKK80933.1"/>
    </source>
</evidence>
<name>A0A0F8YHT3_9ZZZZ</name>
<sequence>MINTITTRIQSYKLHLNIMIVVRVLSKNVKSSKRKGFNNWNNLFSFPNNSKKEGKEIN</sequence>
<comment type="caution">
    <text evidence="1">The sequence shown here is derived from an EMBL/GenBank/DDBJ whole genome shotgun (WGS) entry which is preliminary data.</text>
</comment>
<gene>
    <name evidence="1" type="ORF">LCGC14_2818560</name>
</gene>
<dbReference type="EMBL" id="LAZR01053352">
    <property type="protein sequence ID" value="KKK80933.1"/>
    <property type="molecule type" value="Genomic_DNA"/>
</dbReference>
<reference evidence="1" key="1">
    <citation type="journal article" date="2015" name="Nature">
        <title>Complex archaea that bridge the gap between prokaryotes and eukaryotes.</title>
        <authorList>
            <person name="Spang A."/>
            <person name="Saw J.H."/>
            <person name="Jorgensen S.L."/>
            <person name="Zaremba-Niedzwiedzka K."/>
            <person name="Martijn J."/>
            <person name="Lind A.E."/>
            <person name="van Eijk R."/>
            <person name="Schleper C."/>
            <person name="Guy L."/>
            <person name="Ettema T.J."/>
        </authorList>
    </citation>
    <scope>NUCLEOTIDE SEQUENCE</scope>
</reference>
<proteinExistence type="predicted"/>
<dbReference type="AlphaFoldDB" id="A0A0F8YHT3"/>
<accession>A0A0F8YHT3</accession>
<protein>
    <submittedName>
        <fullName evidence="1">Uncharacterized protein</fullName>
    </submittedName>
</protein>